<sequence>MDQSPPALDDELAAPTLDTVMEVATGGLLRPLGPFAANAVPVRRLNILDDDEPHLRPGDIVLAVGLPAANVPRMLADAREAGVAAVIISGPAATALPQHLAESGIAVFSRSFWDSWEDAAVALRLALAGAYQRVQAPAPGVELDDLDGLADFIAEQVGGSVTIEDLRSNVLAYSSSDDEVDSWRRNAILRRQVPQERVAAMADTGFLAAVLASHDVVHRPADDGHPERLVVAIRAAEEVLGSIWVADLRVDVAQATAALQRIAPLVAAHLLHAAAAKAGRQRSATAEIEELLYSTTTTLSAAATHTDLYTDGPAIVLHLVCSPDAEIRANQPRVSTLSRVVAADCGCRVAPLWKDSELRLLLTDFASVASAERGGWKVAQALAERPELGARTPRIGVGDAVPTLREAPASRASAELASDALRFAGRSGAARLIDVAESAALQAIDHQLRGMELPTSTPVDHLRCHDQEHGTDLARTLRVYLDEFGSVSATAAALGYHPNTLRYRLGRIQEICGIDLGDRDARLLAQIQLSLLHP</sequence>
<gene>
    <name evidence="2" type="ORF">FK529_11765</name>
</gene>
<dbReference type="Proteomes" id="UP000317291">
    <property type="component" value="Unassembled WGS sequence"/>
</dbReference>
<dbReference type="OrthoDB" id="3190266at2"/>
<organism evidence="2 3">
    <name type="scientific">Tsukamurella asaccharolytica</name>
    <dbReference type="NCBI Taxonomy" id="2592067"/>
    <lineage>
        <taxon>Bacteria</taxon>
        <taxon>Bacillati</taxon>
        <taxon>Actinomycetota</taxon>
        <taxon>Actinomycetes</taxon>
        <taxon>Mycobacteriales</taxon>
        <taxon>Tsukamurellaceae</taxon>
        <taxon>Tsukamurella</taxon>
    </lineage>
</organism>
<accession>A0A5C5R9Q5</accession>
<evidence type="ECO:0000313" key="2">
    <source>
        <dbReference type="EMBL" id="TWS19184.1"/>
    </source>
</evidence>
<proteinExistence type="predicted"/>
<dbReference type="AlphaFoldDB" id="A0A5C5R9Q5"/>
<dbReference type="RefSeq" id="WP_146561299.1">
    <property type="nucleotide sequence ID" value="NZ_VIGW01000005.1"/>
</dbReference>
<keyword evidence="3" id="KW-1185">Reference proteome</keyword>
<name>A0A5C5R9Q5_9ACTN</name>
<reference evidence="2 3" key="1">
    <citation type="submission" date="2019-06" db="EMBL/GenBank/DDBJ databases">
        <title>Tsukamurella conjunctivitidis sp. nov., Tsukamurella assacharolytica sp. nov. and Tsukamurella sputae sp. nov. isolated from patients with conjunctivitis, bacteraemia (lymphoma) and respiratory infection (sputum) in Hong Kong.</title>
        <authorList>
            <person name="Teng J.L.L."/>
            <person name="Lee H.H."/>
            <person name="Fong J.Y.H."/>
            <person name="Fok K.M.N."/>
            <person name="Lau S.K.P."/>
            <person name="Woo P.C.Y."/>
        </authorList>
    </citation>
    <scope>NUCLEOTIDE SEQUENCE [LARGE SCALE GENOMIC DNA]</scope>
    <source>
        <strain evidence="2 3">HKU71</strain>
    </source>
</reference>
<feature type="domain" description="PucR C-terminal helix-turn-helix" evidence="1">
    <location>
        <begin position="473"/>
        <end position="529"/>
    </location>
</feature>
<comment type="caution">
    <text evidence="2">The sequence shown here is derived from an EMBL/GenBank/DDBJ whole genome shotgun (WGS) entry which is preliminary data.</text>
</comment>
<dbReference type="Pfam" id="PF13556">
    <property type="entry name" value="HTH_30"/>
    <property type="match status" value="1"/>
</dbReference>
<dbReference type="InterPro" id="IPR025736">
    <property type="entry name" value="PucR_C-HTH_dom"/>
</dbReference>
<dbReference type="PANTHER" id="PTHR33744:SF17">
    <property type="entry name" value="CONSERVED PROTEIN"/>
    <property type="match status" value="1"/>
</dbReference>
<dbReference type="Gene3D" id="1.10.10.2840">
    <property type="entry name" value="PucR C-terminal helix-turn-helix domain"/>
    <property type="match status" value="1"/>
</dbReference>
<protein>
    <recommendedName>
        <fullName evidence="1">PucR C-terminal helix-turn-helix domain-containing protein</fullName>
    </recommendedName>
</protein>
<evidence type="ECO:0000259" key="1">
    <source>
        <dbReference type="Pfam" id="PF13556"/>
    </source>
</evidence>
<evidence type="ECO:0000313" key="3">
    <source>
        <dbReference type="Proteomes" id="UP000317291"/>
    </source>
</evidence>
<dbReference type="InterPro" id="IPR042070">
    <property type="entry name" value="PucR_C-HTH_sf"/>
</dbReference>
<dbReference type="EMBL" id="VIGW01000005">
    <property type="protein sequence ID" value="TWS19184.1"/>
    <property type="molecule type" value="Genomic_DNA"/>
</dbReference>
<dbReference type="PANTHER" id="PTHR33744">
    <property type="entry name" value="CARBOHYDRATE DIACID REGULATOR"/>
    <property type="match status" value="1"/>
</dbReference>
<dbReference type="InterPro" id="IPR051448">
    <property type="entry name" value="CdaR-like_regulators"/>
</dbReference>